<dbReference type="InterPro" id="IPR008875">
    <property type="entry name" value="TraX"/>
</dbReference>
<sequence length="287" mass="33056">MDRFKLKILMVIFMLLNNIAVFFTGAPFWFNYVGRVVMPIFFYLLVEGYFKTSSKNNYLKRLLVAAESMFLGNIIISIGMLKGINGESLSYGDFKPLSYLIVIGTIILSVALIVITIKQKIISDKKAIIFTFLMIIGKLLLNYGFDSKVYIISNNIFLSMVAAFIMLNGMVQFRTKNFKVAFVKVLVAASIGIFTESLIIGPALTFIFYKCFNNRRDMYLAIVVFSALFLSGFNVESLLNYPQWMMVFSIPLIMIYNGNKGKDLRWFFYIFYPVHIWLLFLLTNFIK</sequence>
<dbReference type="Proteomes" id="UP000783390">
    <property type="component" value="Unassembled WGS sequence"/>
</dbReference>
<feature type="transmembrane region" description="Helical" evidence="1">
    <location>
        <begin position="62"/>
        <end position="84"/>
    </location>
</feature>
<keyword evidence="1" id="KW-1133">Transmembrane helix</keyword>
<dbReference type="Pfam" id="PF05857">
    <property type="entry name" value="TraX"/>
    <property type="match status" value="2"/>
</dbReference>
<proteinExistence type="predicted"/>
<feature type="transmembrane region" description="Helical" evidence="1">
    <location>
        <begin position="151"/>
        <end position="171"/>
    </location>
</feature>
<feature type="transmembrane region" description="Helical" evidence="1">
    <location>
        <begin position="218"/>
        <end position="235"/>
    </location>
</feature>
<keyword evidence="1" id="KW-0812">Transmembrane</keyword>
<name>A0ABS4EZY5_9CLOT</name>
<feature type="transmembrane region" description="Helical" evidence="1">
    <location>
        <begin position="96"/>
        <end position="115"/>
    </location>
</feature>
<protein>
    <submittedName>
        <fullName evidence="2">Membrane-associated HD superfamily phosphohydrolase</fullName>
    </submittedName>
</protein>
<comment type="caution">
    <text evidence="2">The sequence shown here is derived from an EMBL/GenBank/DDBJ whole genome shotgun (WGS) entry which is preliminary data.</text>
</comment>
<dbReference type="EMBL" id="JAGGJZ010000002">
    <property type="protein sequence ID" value="MBP1889555.1"/>
    <property type="molecule type" value="Genomic_DNA"/>
</dbReference>
<evidence type="ECO:0000256" key="1">
    <source>
        <dbReference type="SAM" id="Phobius"/>
    </source>
</evidence>
<keyword evidence="1" id="KW-0472">Membrane</keyword>
<evidence type="ECO:0000313" key="2">
    <source>
        <dbReference type="EMBL" id="MBP1889555.1"/>
    </source>
</evidence>
<feature type="transmembrane region" description="Helical" evidence="1">
    <location>
        <begin position="127"/>
        <end position="145"/>
    </location>
</feature>
<dbReference type="RefSeq" id="WP_209796272.1">
    <property type="nucleotide sequence ID" value="NZ_JAGGJZ010000002.1"/>
</dbReference>
<evidence type="ECO:0000313" key="3">
    <source>
        <dbReference type="Proteomes" id="UP000783390"/>
    </source>
</evidence>
<keyword evidence="3" id="KW-1185">Reference proteome</keyword>
<feature type="transmembrane region" description="Helical" evidence="1">
    <location>
        <begin position="32"/>
        <end position="50"/>
    </location>
</feature>
<feature type="transmembrane region" description="Helical" evidence="1">
    <location>
        <begin position="266"/>
        <end position="286"/>
    </location>
</feature>
<gene>
    <name evidence="2" type="ORF">J2Z53_001136</name>
</gene>
<feature type="transmembrane region" description="Helical" evidence="1">
    <location>
        <begin position="7"/>
        <end position="26"/>
    </location>
</feature>
<reference evidence="2 3" key="1">
    <citation type="submission" date="2021-03" db="EMBL/GenBank/DDBJ databases">
        <title>Genomic Encyclopedia of Type Strains, Phase IV (KMG-IV): sequencing the most valuable type-strain genomes for metagenomic binning, comparative biology and taxonomic classification.</title>
        <authorList>
            <person name="Goeker M."/>
        </authorList>
    </citation>
    <scope>NUCLEOTIDE SEQUENCE [LARGE SCALE GENOMIC DNA]</scope>
    <source>
        <strain evidence="2 3">DSM 3984</strain>
    </source>
</reference>
<accession>A0ABS4EZY5</accession>
<organism evidence="2 3">
    <name type="scientific">Clostridium moniliforme</name>
    <dbReference type="NCBI Taxonomy" id="39489"/>
    <lineage>
        <taxon>Bacteria</taxon>
        <taxon>Bacillati</taxon>
        <taxon>Bacillota</taxon>
        <taxon>Clostridia</taxon>
        <taxon>Eubacteriales</taxon>
        <taxon>Clostridiaceae</taxon>
        <taxon>Clostridium</taxon>
    </lineage>
</organism>